<evidence type="ECO:0000256" key="4">
    <source>
        <dbReference type="ARBA" id="ARBA00022723"/>
    </source>
</evidence>
<dbReference type="OrthoDB" id="9793111at2"/>
<dbReference type="STRING" id="479434.Sthe_3509"/>
<evidence type="ECO:0000259" key="12">
    <source>
        <dbReference type="Pfam" id="PF00925"/>
    </source>
</evidence>
<protein>
    <recommendedName>
        <fullName evidence="11">GTP cyclohydrolase-2</fullName>
        <ecNumber evidence="11">3.5.4.25</ecNumber>
    </recommendedName>
    <alternativeName>
        <fullName evidence="11">GTP cyclohydrolase II</fullName>
    </alternativeName>
</protein>
<evidence type="ECO:0000256" key="5">
    <source>
        <dbReference type="ARBA" id="ARBA00022741"/>
    </source>
</evidence>
<dbReference type="AlphaFoldDB" id="D1CAR5"/>
<feature type="binding site" evidence="11">
    <location>
        <begin position="106"/>
        <end position="108"/>
    </location>
    <ligand>
        <name>GTP</name>
        <dbReference type="ChEBI" id="CHEBI:37565"/>
    </ligand>
</feature>
<dbReference type="Pfam" id="PF00925">
    <property type="entry name" value="GTP_cyclohydro2"/>
    <property type="match status" value="1"/>
</dbReference>
<keyword evidence="6 11" id="KW-0378">Hydrolase</keyword>
<comment type="similarity">
    <text evidence="2">In the N-terminal section; belongs to the DHBP synthase family.</text>
</comment>
<keyword evidence="14" id="KW-1185">Reference proteome</keyword>
<feature type="binding site" evidence="11">
    <location>
        <position position="168"/>
    </location>
    <ligand>
        <name>GTP</name>
        <dbReference type="ChEBI" id="CHEBI:37565"/>
    </ligand>
</feature>
<dbReference type="UniPathway" id="UPA00275">
    <property type="reaction ID" value="UER00400"/>
</dbReference>
<dbReference type="GO" id="GO:0003935">
    <property type="term" value="F:GTP cyclohydrolase II activity"/>
    <property type="evidence" value="ECO:0007669"/>
    <property type="project" value="UniProtKB-UniRule"/>
</dbReference>
<gene>
    <name evidence="11" type="primary">ribA</name>
    <name evidence="13" type="ordered locus">Sthe_3509</name>
</gene>
<evidence type="ECO:0000256" key="11">
    <source>
        <dbReference type="HAMAP-Rule" id="MF_00179"/>
    </source>
</evidence>
<feature type="binding site" evidence="11">
    <location>
        <position position="81"/>
    </location>
    <ligand>
        <name>Zn(2+)</name>
        <dbReference type="ChEBI" id="CHEBI:29105"/>
        <note>catalytic</note>
    </ligand>
</feature>
<comment type="catalytic activity">
    <reaction evidence="10 11">
        <text>GTP + 4 H2O = 2,5-diamino-6-hydroxy-4-(5-phosphoribosylamino)-pyrimidine + formate + 2 phosphate + 3 H(+)</text>
        <dbReference type="Rhea" id="RHEA:23704"/>
        <dbReference type="ChEBI" id="CHEBI:15377"/>
        <dbReference type="ChEBI" id="CHEBI:15378"/>
        <dbReference type="ChEBI" id="CHEBI:15740"/>
        <dbReference type="ChEBI" id="CHEBI:37565"/>
        <dbReference type="ChEBI" id="CHEBI:43474"/>
        <dbReference type="ChEBI" id="CHEBI:58614"/>
        <dbReference type="EC" id="3.5.4.25"/>
    </reaction>
</comment>
<feature type="domain" description="GTP cyclohydrolase II" evidence="12">
    <location>
        <begin position="21"/>
        <end position="184"/>
    </location>
</feature>
<dbReference type="InterPro" id="IPR036144">
    <property type="entry name" value="RibA-like_sf"/>
</dbReference>
<dbReference type="eggNOG" id="COG0807">
    <property type="taxonomic scope" value="Bacteria"/>
</dbReference>
<feature type="binding site" evidence="11">
    <location>
        <position position="68"/>
    </location>
    <ligand>
        <name>Zn(2+)</name>
        <dbReference type="ChEBI" id="CHEBI:29105"/>
        <note>catalytic</note>
    </ligand>
</feature>
<comment type="pathway">
    <text evidence="1 11">Cofactor biosynthesis; riboflavin biosynthesis; 5-amino-6-(D-ribitylamino)uracil from GTP: step 1/4.</text>
</comment>
<feature type="active site" description="Nucleophile" evidence="11">
    <location>
        <position position="142"/>
    </location>
</feature>
<keyword evidence="7 11" id="KW-0862">Zinc</keyword>
<dbReference type="EC" id="3.5.4.25" evidence="11"/>
<dbReference type="SUPFAM" id="SSF142695">
    <property type="entry name" value="RibA-like"/>
    <property type="match status" value="1"/>
</dbReference>
<keyword evidence="4 11" id="KW-0479">Metal-binding</keyword>
<comment type="function">
    <text evidence="9 11">Catalyzes the conversion of GTP to 2,5-diamino-6-ribosylamino-4(3H)-pyrimidinone 5'-phosphate (DARP), formate and pyrophosphate.</text>
</comment>
<dbReference type="NCBIfam" id="NF001591">
    <property type="entry name" value="PRK00393.1"/>
    <property type="match status" value="1"/>
</dbReference>
<evidence type="ECO:0000256" key="8">
    <source>
        <dbReference type="ARBA" id="ARBA00023134"/>
    </source>
</evidence>
<dbReference type="FunFam" id="3.40.50.10990:FF:000001">
    <property type="entry name" value="Riboflavin biosynthesis protein RibBA"/>
    <property type="match status" value="1"/>
</dbReference>
<dbReference type="GO" id="GO:0005525">
    <property type="term" value="F:GTP binding"/>
    <property type="evidence" value="ECO:0007669"/>
    <property type="project" value="UniProtKB-KW"/>
</dbReference>
<comment type="cofactor">
    <cofactor evidence="11">
        <name>Zn(2+)</name>
        <dbReference type="ChEBI" id="CHEBI:29105"/>
    </cofactor>
    <text evidence="11">Binds 1 zinc ion per subunit.</text>
</comment>
<dbReference type="PANTHER" id="PTHR21327">
    <property type="entry name" value="GTP CYCLOHYDROLASE II-RELATED"/>
    <property type="match status" value="1"/>
</dbReference>
<dbReference type="InParanoid" id="D1CAR5"/>
<feature type="binding site" evidence="11">
    <location>
        <position position="128"/>
    </location>
    <ligand>
        <name>GTP</name>
        <dbReference type="ChEBI" id="CHEBI:37565"/>
    </ligand>
</feature>
<keyword evidence="3 11" id="KW-0686">Riboflavin biosynthesis</keyword>
<evidence type="ECO:0000256" key="3">
    <source>
        <dbReference type="ARBA" id="ARBA00022619"/>
    </source>
</evidence>
<dbReference type="InterPro" id="IPR032677">
    <property type="entry name" value="GTP_cyclohydro_II"/>
</dbReference>
<dbReference type="NCBIfam" id="TIGR00505">
    <property type="entry name" value="ribA"/>
    <property type="match status" value="1"/>
</dbReference>
<proteinExistence type="inferred from homology"/>
<keyword evidence="5 11" id="KW-0547">Nucleotide-binding</keyword>
<feature type="binding site" evidence="11">
    <location>
        <position position="84"/>
    </location>
    <ligand>
        <name>GTP</name>
        <dbReference type="ChEBI" id="CHEBI:37565"/>
    </ligand>
</feature>
<evidence type="ECO:0000256" key="10">
    <source>
        <dbReference type="ARBA" id="ARBA00049295"/>
    </source>
</evidence>
<accession>D1CAR5</accession>
<dbReference type="Gene3D" id="3.40.50.10990">
    <property type="entry name" value="GTP cyclohydrolase II"/>
    <property type="match status" value="1"/>
</dbReference>
<dbReference type="HAMAP" id="MF_00179">
    <property type="entry name" value="RibA"/>
    <property type="match status" value="1"/>
</dbReference>
<evidence type="ECO:0000256" key="9">
    <source>
        <dbReference type="ARBA" id="ARBA00043932"/>
    </source>
</evidence>
<dbReference type="EMBL" id="CP001824">
    <property type="protein sequence ID" value="ACZ40908.1"/>
    <property type="molecule type" value="Genomic_DNA"/>
</dbReference>
<dbReference type="PANTHER" id="PTHR21327:SF18">
    <property type="entry name" value="3,4-DIHYDROXY-2-BUTANONE 4-PHOSPHATE SYNTHASE"/>
    <property type="match status" value="1"/>
</dbReference>
<dbReference type="Proteomes" id="UP000002027">
    <property type="component" value="Chromosome 2"/>
</dbReference>
<evidence type="ECO:0000256" key="1">
    <source>
        <dbReference type="ARBA" id="ARBA00004853"/>
    </source>
</evidence>
<evidence type="ECO:0000313" key="13">
    <source>
        <dbReference type="EMBL" id="ACZ40908.1"/>
    </source>
</evidence>
<comment type="similarity">
    <text evidence="11">Belongs to the GTP cyclohydrolase II family.</text>
</comment>
<evidence type="ECO:0000256" key="7">
    <source>
        <dbReference type="ARBA" id="ARBA00022833"/>
    </source>
</evidence>
<dbReference type="GO" id="GO:0005829">
    <property type="term" value="C:cytosol"/>
    <property type="evidence" value="ECO:0007669"/>
    <property type="project" value="TreeGrafter"/>
</dbReference>
<sequence length="229" mass="25522">MHVNGWSADAAPEPLGIQIAAEADLPTRFGRFRAVAFNDVHDEREHAAFVRGDVRGAEGVLVRLHSECLTGDAIGSLRCDCRDQLEAALRLLGQSERGVLLYLRQEGRGIGLTNKIRAYALQDRGLDTVDANLALGFHDDEREYGAAARMLAALGVRSIRLLTNNPAKIEDLARHGVRIVERVPLVIPPNEYNRFYLETKARRSHHMLEWDDETALEQDDVPLIGEDSH</sequence>
<feature type="binding site" evidence="11">
    <location>
        <begin position="63"/>
        <end position="67"/>
    </location>
    <ligand>
        <name>GTP</name>
        <dbReference type="ChEBI" id="CHEBI:37565"/>
    </ligand>
</feature>
<dbReference type="GO" id="GO:0008270">
    <property type="term" value="F:zinc ion binding"/>
    <property type="evidence" value="ECO:0007669"/>
    <property type="project" value="UniProtKB-UniRule"/>
</dbReference>
<reference evidence="13 14" key="2">
    <citation type="journal article" date="2010" name="Stand. Genomic Sci.">
        <title>Complete genome sequence of Desulfohalobium retbaense type strain (HR(100)).</title>
        <authorList>
            <person name="Spring S."/>
            <person name="Nolan M."/>
            <person name="Lapidus A."/>
            <person name="Glavina Del Rio T."/>
            <person name="Copeland A."/>
            <person name="Tice H."/>
            <person name="Cheng J.F."/>
            <person name="Lucas S."/>
            <person name="Land M."/>
            <person name="Chen F."/>
            <person name="Bruce D."/>
            <person name="Goodwin L."/>
            <person name="Pitluck S."/>
            <person name="Ivanova N."/>
            <person name="Mavromatis K."/>
            <person name="Mikhailova N."/>
            <person name="Pati A."/>
            <person name="Chen A."/>
            <person name="Palaniappan K."/>
            <person name="Hauser L."/>
            <person name="Chang Y.J."/>
            <person name="Jeffries C.D."/>
            <person name="Munk C."/>
            <person name="Kiss H."/>
            <person name="Chain P."/>
            <person name="Han C."/>
            <person name="Brettin T."/>
            <person name="Detter J.C."/>
            <person name="Schuler E."/>
            <person name="Goker M."/>
            <person name="Rohde M."/>
            <person name="Bristow J."/>
            <person name="Eisen J.A."/>
            <person name="Markowitz V."/>
            <person name="Hugenholtz P."/>
            <person name="Kyrpides N.C."/>
            <person name="Klenk H.P."/>
        </authorList>
    </citation>
    <scope>NUCLEOTIDE SEQUENCE [LARGE SCALE GENOMIC DNA]</scope>
    <source>
        <strain evidence="14">ATCC 49802 / DSM 20745 / S 6022</strain>
    </source>
</reference>
<name>D1CAR5_SPHTD</name>
<organism evidence="13 14">
    <name type="scientific">Sphaerobacter thermophilus (strain ATCC 49802 / DSM 20745 / KCCM 41009 / NCIMB 13125 / S 6022)</name>
    <dbReference type="NCBI Taxonomy" id="479434"/>
    <lineage>
        <taxon>Bacteria</taxon>
        <taxon>Pseudomonadati</taxon>
        <taxon>Thermomicrobiota</taxon>
        <taxon>Thermomicrobia</taxon>
        <taxon>Sphaerobacterales</taxon>
        <taxon>Sphaerobacterineae</taxon>
        <taxon>Sphaerobacteraceae</taxon>
        <taxon>Sphaerobacter</taxon>
    </lineage>
</organism>
<evidence type="ECO:0000313" key="14">
    <source>
        <dbReference type="Proteomes" id="UP000002027"/>
    </source>
</evidence>
<evidence type="ECO:0000256" key="2">
    <source>
        <dbReference type="ARBA" id="ARBA00005520"/>
    </source>
</evidence>
<dbReference type="GO" id="GO:0009231">
    <property type="term" value="P:riboflavin biosynthetic process"/>
    <property type="evidence" value="ECO:0007669"/>
    <property type="project" value="UniProtKB-UniRule"/>
</dbReference>
<dbReference type="InterPro" id="IPR000926">
    <property type="entry name" value="RibA"/>
</dbReference>
<reference evidence="14" key="1">
    <citation type="submission" date="2009-11" db="EMBL/GenBank/DDBJ databases">
        <title>The complete chromosome 2 of Sphaerobacter thermophilus DSM 20745.</title>
        <authorList>
            <person name="Lucas S."/>
            <person name="Copeland A."/>
            <person name="Lapidus A."/>
            <person name="Glavina del Rio T."/>
            <person name="Dalin E."/>
            <person name="Tice H."/>
            <person name="Bruce D."/>
            <person name="Goodwin L."/>
            <person name="Pitluck S."/>
            <person name="Kyrpides N."/>
            <person name="Mavromatis K."/>
            <person name="Ivanova N."/>
            <person name="Mikhailova N."/>
            <person name="LaButti K.M."/>
            <person name="Clum A."/>
            <person name="Sun H.I."/>
            <person name="Brettin T."/>
            <person name="Detter J.C."/>
            <person name="Han C."/>
            <person name="Larimer F."/>
            <person name="Land M."/>
            <person name="Hauser L."/>
            <person name="Markowitz V."/>
            <person name="Cheng J.F."/>
            <person name="Hugenholtz P."/>
            <person name="Woyke T."/>
            <person name="Wu D."/>
            <person name="Steenblock K."/>
            <person name="Schneider S."/>
            <person name="Pukall R."/>
            <person name="Goeker M."/>
            <person name="Klenk H.P."/>
            <person name="Eisen J.A."/>
        </authorList>
    </citation>
    <scope>NUCLEOTIDE SEQUENCE [LARGE SCALE GENOMIC DNA]</scope>
    <source>
        <strain evidence="14">ATCC 49802 / DSM 20745 / S 6022</strain>
    </source>
</reference>
<dbReference type="RefSeq" id="WP_012873943.1">
    <property type="nucleotide sequence ID" value="NC_013524.1"/>
</dbReference>
<evidence type="ECO:0000256" key="6">
    <source>
        <dbReference type="ARBA" id="ARBA00022801"/>
    </source>
</evidence>
<keyword evidence="8 11" id="KW-0342">GTP-binding</keyword>
<dbReference type="CDD" id="cd00641">
    <property type="entry name" value="GTP_cyclohydro2"/>
    <property type="match status" value="1"/>
</dbReference>
<feature type="binding site" evidence="11">
    <location>
        <position position="163"/>
    </location>
    <ligand>
        <name>GTP</name>
        <dbReference type="ChEBI" id="CHEBI:37565"/>
    </ligand>
</feature>
<dbReference type="KEGG" id="sti:Sthe_3509"/>
<dbReference type="HOGENOM" id="CLU_020273_2_1_0"/>
<feature type="active site" description="Proton acceptor" evidence="11">
    <location>
        <position position="140"/>
    </location>
</feature>
<feature type="binding site" evidence="11">
    <location>
        <position position="79"/>
    </location>
    <ligand>
        <name>Zn(2+)</name>
        <dbReference type="ChEBI" id="CHEBI:29105"/>
        <note>catalytic</note>
    </ligand>
</feature>